<dbReference type="KEGG" id="cpho:CPHO_01670"/>
<accession>A0A1L7D0Z9</accession>
<keyword evidence="1" id="KW-1133">Transmembrane helix</keyword>
<dbReference type="OrthoDB" id="4428098at2"/>
<proteinExistence type="predicted"/>
<dbReference type="AlphaFoldDB" id="A0A1L7D0Z9"/>
<keyword evidence="1" id="KW-0812">Transmembrane</keyword>
<organism evidence="2 3">
    <name type="scientific">Corynebacterium phocae</name>
    <dbReference type="NCBI Taxonomy" id="161895"/>
    <lineage>
        <taxon>Bacteria</taxon>
        <taxon>Bacillati</taxon>
        <taxon>Actinomycetota</taxon>
        <taxon>Actinomycetes</taxon>
        <taxon>Mycobacteriales</taxon>
        <taxon>Corynebacteriaceae</taxon>
        <taxon>Corynebacterium</taxon>
    </lineage>
</organism>
<evidence type="ECO:0000313" key="2">
    <source>
        <dbReference type="EMBL" id="APT91826.1"/>
    </source>
</evidence>
<feature type="transmembrane region" description="Helical" evidence="1">
    <location>
        <begin position="99"/>
        <end position="117"/>
    </location>
</feature>
<feature type="transmembrane region" description="Helical" evidence="1">
    <location>
        <begin position="30"/>
        <end position="51"/>
    </location>
</feature>
<feature type="transmembrane region" description="Helical" evidence="1">
    <location>
        <begin position="71"/>
        <end position="87"/>
    </location>
</feature>
<feature type="transmembrane region" description="Helical" evidence="1">
    <location>
        <begin position="123"/>
        <end position="141"/>
    </location>
</feature>
<dbReference type="Proteomes" id="UP000185491">
    <property type="component" value="Chromosome"/>
</dbReference>
<reference evidence="2 3" key="1">
    <citation type="submission" date="2014-08" db="EMBL/GenBank/DDBJ databases">
        <title>Complete genome sequence of Corynebacterium phocae M408/89/1(T)(=DSM 44612(T)), isolated from the common seal (Phoca vitulina).</title>
        <authorList>
            <person name="Ruckert C."/>
            <person name="Albersmeier A."/>
            <person name="Winkler A."/>
            <person name="Kalinowski J."/>
        </authorList>
    </citation>
    <scope>NUCLEOTIDE SEQUENCE [LARGE SCALE GENOMIC DNA]</scope>
    <source>
        <strain evidence="2 3">M408/89/1</strain>
    </source>
</reference>
<keyword evidence="3" id="KW-1185">Reference proteome</keyword>
<evidence type="ECO:0000313" key="3">
    <source>
        <dbReference type="Proteomes" id="UP000185491"/>
    </source>
</evidence>
<evidence type="ECO:0008006" key="4">
    <source>
        <dbReference type="Google" id="ProtNLM"/>
    </source>
</evidence>
<gene>
    <name evidence="2" type="ORF">CPHO_01670</name>
</gene>
<dbReference type="STRING" id="161895.CPHO_01670"/>
<dbReference type="EMBL" id="CP009249">
    <property type="protein sequence ID" value="APT91826.1"/>
    <property type="molecule type" value="Genomic_DNA"/>
</dbReference>
<sequence>MTQYPPDYNRPAARKKAPISLDAWPRPLRWAYWVFVLAAIVMTVSGLVGWFDHPEPATGAWAEYFQNNRHFVAGANLVAAVIISVLAPQLSRAMKHARTGLAAVVFISCFFNIAAIAVGVGGLMLVVIVVLLLTATVLMYRPQANEFIRERNRERL</sequence>
<name>A0A1L7D0Z9_9CORY</name>
<keyword evidence="1" id="KW-0472">Membrane</keyword>
<evidence type="ECO:0000256" key="1">
    <source>
        <dbReference type="SAM" id="Phobius"/>
    </source>
</evidence>
<dbReference type="RefSeq" id="WP_075732658.1">
    <property type="nucleotide sequence ID" value="NZ_CP009249.1"/>
</dbReference>
<protein>
    <recommendedName>
        <fullName evidence="4">Tellurium resistance protein TerC</fullName>
    </recommendedName>
</protein>
<dbReference type="Gene3D" id="1.20.950.20">
    <property type="entry name" value="Transmembrane di-heme cytochromes, Chain C"/>
    <property type="match status" value="1"/>
</dbReference>